<comment type="caution">
    <text evidence="1">The sequence shown here is derived from an EMBL/GenBank/DDBJ whole genome shotgun (WGS) entry which is preliminary data.</text>
</comment>
<proteinExistence type="predicted"/>
<protein>
    <submittedName>
        <fullName evidence="1">Uncharacterized protein</fullName>
    </submittedName>
</protein>
<reference evidence="1 2" key="1">
    <citation type="journal article" date="2023" name="Nucleic Acids Res.">
        <title>The hologenome of Daphnia magna reveals possible DNA methylation and microbiome-mediated evolution of the host genome.</title>
        <authorList>
            <person name="Chaturvedi A."/>
            <person name="Li X."/>
            <person name="Dhandapani V."/>
            <person name="Marshall H."/>
            <person name="Kissane S."/>
            <person name="Cuenca-Cambronero M."/>
            <person name="Asole G."/>
            <person name="Calvet F."/>
            <person name="Ruiz-Romero M."/>
            <person name="Marangio P."/>
            <person name="Guigo R."/>
            <person name="Rago D."/>
            <person name="Mirbahai L."/>
            <person name="Eastwood N."/>
            <person name="Colbourne J.K."/>
            <person name="Zhou J."/>
            <person name="Mallon E."/>
            <person name="Orsini L."/>
        </authorList>
    </citation>
    <scope>NUCLEOTIDE SEQUENCE [LARGE SCALE GENOMIC DNA]</scope>
    <source>
        <strain evidence="1">LRV0_1</strain>
    </source>
</reference>
<organism evidence="1 2">
    <name type="scientific">Daphnia magna</name>
    <dbReference type="NCBI Taxonomy" id="35525"/>
    <lineage>
        <taxon>Eukaryota</taxon>
        <taxon>Metazoa</taxon>
        <taxon>Ecdysozoa</taxon>
        <taxon>Arthropoda</taxon>
        <taxon>Crustacea</taxon>
        <taxon>Branchiopoda</taxon>
        <taxon>Diplostraca</taxon>
        <taxon>Cladocera</taxon>
        <taxon>Anomopoda</taxon>
        <taxon>Daphniidae</taxon>
        <taxon>Daphnia</taxon>
    </lineage>
</organism>
<evidence type="ECO:0000313" key="2">
    <source>
        <dbReference type="Proteomes" id="UP001234178"/>
    </source>
</evidence>
<name>A0ABQ9YTK2_9CRUS</name>
<sequence length="299" mass="32812">MAPVGLIRAVPAGVVKVAFLSVPDSRPKIRNSVQNSLVFLRRYVLQFRDVDYITEQMGCQAVHIMKLGVCSQGLIPQPKNQIENSTLLGKEMADNDLFMATNSFLRSAALLLLATILLMPTSTKSLMINMAITSAMMRSHTALRSTPMPTSPLPRQSGKRILFLVTKQPSAGTSNKGKSLANTTHVAKRITPAAPIANNSSRLSSAEGITKNSFSPESQSAFEALKRKRESMTLRQTMKKAKFSLCGLGETTANSCLTDQRLRVLASAMTVWEMLKEPVENSEIPEDLLDLLYNLEENV</sequence>
<dbReference type="Proteomes" id="UP001234178">
    <property type="component" value="Unassembled WGS sequence"/>
</dbReference>
<dbReference type="EMBL" id="JAOYFB010000001">
    <property type="protein sequence ID" value="KAK4003866.1"/>
    <property type="molecule type" value="Genomic_DNA"/>
</dbReference>
<gene>
    <name evidence="1" type="ORF">OUZ56_005617</name>
</gene>
<evidence type="ECO:0000313" key="1">
    <source>
        <dbReference type="EMBL" id="KAK4003866.1"/>
    </source>
</evidence>
<accession>A0ABQ9YTK2</accession>
<keyword evidence="2" id="KW-1185">Reference proteome</keyword>